<dbReference type="SMART" id="SM00346">
    <property type="entry name" value="HTH_ICLR"/>
    <property type="match status" value="1"/>
</dbReference>
<reference evidence="7" key="1">
    <citation type="submission" date="2016-10" db="EMBL/GenBank/DDBJ databases">
        <authorList>
            <person name="Varghese N."/>
            <person name="Submissions S."/>
        </authorList>
    </citation>
    <scope>NUCLEOTIDE SEQUENCE [LARGE SCALE GENOMIC DNA]</scope>
    <source>
        <strain evidence="7">CGMCC 4.5579</strain>
    </source>
</reference>
<keyword evidence="3" id="KW-0804">Transcription</keyword>
<evidence type="ECO:0000259" key="4">
    <source>
        <dbReference type="PROSITE" id="PS51077"/>
    </source>
</evidence>
<dbReference type="PANTHER" id="PTHR30136">
    <property type="entry name" value="HELIX-TURN-HELIX TRANSCRIPTIONAL REGULATOR, ICLR FAMILY"/>
    <property type="match status" value="1"/>
</dbReference>
<evidence type="ECO:0000313" key="7">
    <source>
        <dbReference type="Proteomes" id="UP000198727"/>
    </source>
</evidence>
<evidence type="ECO:0000313" key="6">
    <source>
        <dbReference type="EMBL" id="SFQ45523.1"/>
    </source>
</evidence>
<dbReference type="Gene3D" id="3.30.450.40">
    <property type="match status" value="2"/>
</dbReference>
<sequence>MSRESSLTLDRGLALLQAVADAGDDAATISELAAAIGASRAAVYRLLVPLAERGLVWRDGSKVRLGVGLLRLCGQVLPQLRQAAQPVLRELAEDVGATAHLSVAEGDQVQAIAVVEPSWTSFHVAYRVGSRHPISRGAAGKAMTLRSGARRQWVTTTGELQPGASGVAAPVRGVPGLRASVGVVSLHALDTEKVGPRVVAAAGALAEVLAPTAGQARVDEL</sequence>
<dbReference type="GO" id="GO:0045892">
    <property type="term" value="P:negative regulation of DNA-templated transcription"/>
    <property type="evidence" value="ECO:0007669"/>
    <property type="project" value="TreeGrafter"/>
</dbReference>
<dbReference type="SUPFAM" id="SSF55781">
    <property type="entry name" value="GAF domain-like"/>
    <property type="match status" value="1"/>
</dbReference>
<dbReference type="STRING" id="587909.SAMN05421810_107281"/>
<feature type="domain" description="HTH iclR-type" evidence="4">
    <location>
        <begin position="6"/>
        <end position="69"/>
    </location>
</feature>
<dbReference type="InterPro" id="IPR029016">
    <property type="entry name" value="GAF-like_dom_sf"/>
</dbReference>
<dbReference type="RefSeq" id="WP_092532892.1">
    <property type="nucleotide sequence ID" value="NZ_FOWW01000007.1"/>
</dbReference>
<keyword evidence="2 6" id="KW-0238">DNA-binding</keyword>
<dbReference type="SUPFAM" id="SSF46785">
    <property type="entry name" value="Winged helix' DNA-binding domain"/>
    <property type="match status" value="1"/>
</dbReference>
<dbReference type="InterPro" id="IPR005471">
    <property type="entry name" value="Tscrpt_reg_IclR_N"/>
</dbReference>
<protein>
    <submittedName>
        <fullName evidence="6">DNA-binding transcriptional regulator, IclR family</fullName>
    </submittedName>
</protein>
<evidence type="ECO:0000256" key="3">
    <source>
        <dbReference type="ARBA" id="ARBA00023163"/>
    </source>
</evidence>
<dbReference type="InterPro" id="IPR050707">
    <property type="entry name" value="HTH_MetabolicPath_Reg"/>
</dbReference>
<evidence type="ECO:0000256" key="2">
    <source>
        <dbReference type="ARBA" id="ARBA00023125"/>
    </source>
</evidence>
<dbReference type="Pfam" id="PF01614">
    <property type="entry name" value="IclR_C"/>
    <property type="match status" value="1"/>
</dbReference>
<dbReference type="PROSITE" id="PS51078">
    <property type="entry name" value="ICLR_ED"/>
    <property type="match status" value="1"/>
</dbReference>
<dbReference type="AlphaFoldDB" id="A0A1I5YMW7"/>
<dbReference type="InterPro" id="IPR014757">
    <property type="entry name" value="Tscrpt_reg_IclR_C"/>
</dbReference>
<dbReference type="InterPro" id="IPR036388">
    <property type="entry name" value="WH-like_DNA-bd_sf"/>
</dbReference>
<dbReference type="GO" id="GO:0003677">
    <property type="term" value="F:DNA binding"/>
    <property type="evidence" value="ECO:0007669"/>
    <property type="project" value="UniProtKB-KW"/>
</dbReference>
<dbReference type="Pfam" id="PF09339">
    <property type="entry name" value="HTH_IclR"/>
    <property type="match status" value="1"/>
</dbReference>
<dbReference type="GO" id="GO:0003700">
    <property type="term" value="F:DNA-binding transcription factor activity"/>
    <property type="evidence" value="ECO:0007669"/>
    <property type="project" value="TreeGrafter"/>
</dbReference>
<organism evidence="6 7">
    <name type="scientific">Amycolatopsis arida</name>
    <dbReference type="NCBI Taxonomy" id="587909"/>
    <lineage>
        <taxon>Bacteria</taxon>
        <taxon>Bacillati</taxon>
        <taxon>Actinomycetota</taxon>
        <taxon>Actinomycetes</taxon>
        <taxon>Pseudonocardiales</taxon>
        <taxon>Pseudonocardiaceae</taxon>
        <taxon>Amycolatopsis</taxon>
    </lineage>
</organism>
<proteinExistence type="predicted"/>
<accession>A0A1I5YMW7</accession>
<gene>
    <name evidence="6" type="ORF">SAMN05421810_107281</name>
</gene>
<evidence type="ECO:0000259" key="5">
    <source>
        <dbReference type="PROSITE" id="PS51078"/>
    </source>
</evidence>
<dbReference type="PROSITE" id="PS51077">
    <property type="entry name" value="HTH_ICLR"/>
    <property type="match status" value="1"/>
</dbReference>
<keyword evidence="1" id="KW-0805">Transcription regulation</keyword>
<dbReference type="OrthoDB" id="156285at2"/>
<feature type="domain" description="IclR-ED" evidence="5">
    <location>
        <begin position="68"/>
        <end position="221"/>
    </location>
</feature>
<dbReference type="Proteomes" id="UP000198727">
    <property type="component" value="Unassembled WGS sequence"/>
</dbReference>
<keyword evidence="7" id="KW-1185">Reference proteome</keyword>
<dbReference type="InterPro" id="IPR036390">
    <property type="entry name" value="WH_DNA-bd_sf"/>
</dbReference>
<evidence type="ECO:0000256" key="1">
    <source>
        <dbReference type="ARBA" id="ARBA00023015"/>
    </source>
</evidence>
<name>A0A1I5YMW7_9PSEU</name>
<dbReference type="EMBL" id="FOWW01000007">
    <property type="protein sequence ID" value="SFQ45523.1"/>
    <property type="molecule type" value="Genomic_DNA"/>
</dbReference>
<dbReference type="PANTHER" id="PTHR30136:SF24">
    <property type="entry name" value="HTH-TYPE TRANSCRIPTIONAL REPRESSOR ALLR"/>
    <property type="match status" value="1"/>
</dbReference>
<dbReference type="Gene3D" id="1.10.10.10">
    <property type="entry name" value="Winged helix-like DNA-binding domain superfamily/Winged helix DNA-binding domain"/>
    <property type="match status" value="1"/>
</dbReference>